<reference evidence="2 3" key="1">
    <citation type="submission" date="2023-03" db="EMBL/GenBank/DDBJ databases">
        <title>Draft assemblies of triclosan tolerant bacteria isolated from returned activated sludge.</title>
        <authorList>
            <person name="Van Hamelsveld S."/>
        </authorList>
    </citation>
    <scope>NUCLEOTIDE SEQUENCE [LARGE SCALE GENOMIC DNA]</scope>
    <source>
        <strain evidence="2 3">GW210010_S58</strain>
    </source>
</reference>
<keyword evidence="2" id="KW-0449">Lipoprotein</keyword>
<feature type="compositionally biased region" description="Basic and acidic residues" evidence="1">
    <location>
        <begin position="66"/>
        <end position="77"/>
    </location>
</feature>
<evidence type="ECO:0000313" key="2">
    <source>
        <dbReference type="EMBL" id="MDF3833454.1"/>
    </source>
</evidence>
<feature type="compositionally biased region" description="Low complexity" evidence="1">
    <location>
        <begin position="166"/>
        <end position="177"/>
    </location>
</feature>
<dbReference type="InterPro" id="IPR014118">
    <property type="entry name" value="T4SS_TraV"/>
</dbReference>
<name>A0ABT6ALZ1_9BURK</name>
<evidence type="ECO:0000256" key="1">
    <source>
        <dbReference type="SAM" id="MobiDB-lite"/>
    </source>
</evidence>
<dbReference type="NCBIfam" id="TIGR02747">
    <property type="entry name" value="TraV"/>
    <property type="match status" value="1"/>
</dbReference>
<feature type="region of interest" description="Disordered" evidence="1">
    <location>
        <begin position="159"/>
        <end position="207"/>
    </location>
</feature>
<accession>A0ABT6ALZ1</accession>
<comment type="caution">
    <text evidence="2">The sequence shown here is derived from an EMBL/GenBank/DDBJ whole genome shotgun (WGS) entry which is preliminary data.</text>
</comment>
<keyword evidence="3" id="KW-1185">Reference proteome</keyword>
<feature type="region of interest" description="Disordered" evidence="1">
    <location>
        <begin position="56"/>
        <end position="107"/>
    </location>
</feature>
<proteinExistence type="predicted"/>
<protein>
    <submittedName>
        <fullName evidence="2">Type IV conjugative transfer system lipoprotein TraV</fullName>
    </submittedName>
</protein>
<sequence>MRAASRLLALGCACIPLVGCVSMSGLGGDSRYACKAPDGVTCDSVSGTYANALQNNLPGQRAKASTRGDGDAGKDAHAAPARVAPRTASALPAASSGDPGAAWEPSPLRSQTRLLRLWTKPWEDADGDLYDQGYVYVRVDNGRWLIEHVQRQIRDRYAPLRPPPASAAGSSSAPAEAGQATDLSPLQRPAAPGPSPMPSPAQPLSPQ</sequence>
<dbReference type="RefSeq" id="WP_276264795.1">
    <property type="nucleotide sequence ID" value="NZ_JARJLM010000184.1"/>
</dbReference>
<organism evidence="2 3">
    <name type="scientific">Cupriavidus basilensis</name>
    <dbReference type="NCBI Taxonomy" id="68895"/>
    <lineage>
        <taxon>Bacteria</taxon>
        <taxon>Pseudomonadati</taxon>
        <taxon>Pseudomonadota</taxon>
        <taxon>Betaproteobacteria</taxon>
        <taxon>Burkholderiales</taxon>
        <taxon>Burkholderiaceae</taxon>
        <taxon>Cupriavidus</taxon>
    </lineage>
</organism>
<dbReference type="Pfam" id="PF09676">
    <property type="entry name" value="TraV"/>
    <property type="match status" value="1"/>
</dbReference>
<dbReference type="EMBL" id="JARJLM010000184">
    <property type="protein sequence ID" value="MDF3833454.1"/>
    <property type="molecule type" value="Genomic_DNA"/>
</dbReference>
<evidence type="ECO:0000313" key="3">
    <source>
        <dbReference type="Proteomes" id="UP001216674"/>
    </source>
</evidence>
<gene>
    <name evidence="2" type="primary">traV</name>
    <name evidence="2" type="ORF">P3W85_10910</name>
</gene>
<feature type="compositionally biased region" description="Pro residues" evidence="1">
    <location>
        <begin position="191"/>
        <end position="207"/>
    </location>
</feature>
<dbReference type="Proteomes" id="UP001216674">
    <property type="component" value="Unassembled WGS sequence"/>
</dbReference>